<reference evidence="1 2" key="1">
    <citation type="submission" date="2017-12" db="EMBL/GenBank/DDBJ databases">
        <authorList>
            <person name="Hurst M.R.H."/>
        </authorList>
    </citation>
    <scope>NUCLEOTIDE SEQUENCE [LARGE SCALE GENOMIC DNA]</scope>
    <source>
        <strain evidence="1 2">SY-3-19</strain>
    </source>
</reference>
<comment type="caution">
    <text evidence="1">The sequence shown here is derived from an EMBL/GenBank/DDBJ whole genome shotgun (WGS) entry which is preliminary data.</text>
</comment>
<proteinExistence type="predicted"/>
<protein>
    <submittedName>
        <fullName evidence="1">Uncharacterized protein</fullName>
    </submittedName>
</protein>
<dbReference type="EMBL" id="PJCH01000017">
    <property type="protein sequence ID" value="PQA85351.1"/>
    <property type="molecule type" value="Genomic_DNA"/>
</dbReference>
<dbReference type="AlphaFoldDB" id="A0A2S7JYM9"/>
<gene>
    <name evidence="1" type="ORF">CW354_20560</name>
</gene>
<sequence length="324" mass="33482">MFAFGGLAPARATPLNIGASVSINTDLRVNGGIVSDDITPTLSVLTALTGGVDSAVDDGSAVNAADSFSQVGNPFTDPPTPFIATAFDETVQPDGDRARGFYYIESTITPDDNQKPAVLDRTLTSTAELDFADVDTDASAASSFELGRDLVLTNTSDMTAYAFSISTGFDYDLAASADALGSQSIAEAVFTLSFITSGTVFLSDPAALLQSNMIDDSDPGVSATQNLVTSNALFDGVHYRASVSATGTGAPTEASLSAVGQFLFSVMMAPGSSLRLSFFQSENTMTSYVEPPVSEVPLPASALLFLGGLGVFAGAKKRRGRPVL</sequence>
<evidence type="ECO:0000313" key="2">
    <source>
        <dbReference type="Proteomes" id="UP000239504"/>
    </source>
</evidence>
<evidence type="ECO:0000313" key="1">
    <source>
        <dbReference type="EMBL" id="PQA85351.1"/>
    </source>
</evidence>
<keyword evidence="2" id="KW-1185">Reference proteome</keyword>
<name>A0A2S7JYM9_9PROT</name>
<dbReference type="NCBIfam" id="TIGR03370">
    <property type="entry name" value="VPLPA-CTERM"/>
    <property type="match status" value="1"/>
</dbReference>
<dbReference type="Proteomes" id="UP000239504">
    <property type="component" value="Unassembled WGS sequence"/>
</dbReference>
<organism evidence="1 2">
    <name type="scientific">Hyphococcus luteus</name>
    <dbReference type="NCBI Taxonomy" id="2058213"/>
    <lineage>
        <taxon>Bacteria</taxon>
        <taxon>Pseudomonadati</taxon>
        <taxon>Pseudomonadota</taxon>
        <taxon>Alphaproteobacteria</taxon>
        <taxon>Parvularculales</taxon>
        <taxon>Parvularculaceae</taxon>
        <taxon>Hyphococcus</taxon>
    </lineage>
</organism>
<accession>A0A2S7JYM9</accession>
<dbReference type="InterPro" id="IPR022472">
    <property type="entry name" value="VPLPA-CTERM"/>
</dbReference>